<reference evidence="4 5" key="1">
    <citation type="submission" date="2017-04" db="EMBL/GenBank/DDBJ databases">
        <title>Draft genome sequence of Marssonina coronaria NL1: causal agent of apple blotch.</title>
        <authorList>
            <person name="Cheng Q."/>
        </authorList>
    </citation>
    <scope>NUCLEOTIDE SEQUENCE [LARGE SCALE GENOMIC DNA]</scope>
    <source>
        <strain evidence="4 5">NL1</strain>
    </source>
</reference>
<dbReference type="Proteomes" id="UP000242519">
    <property type="component" value="Unassembled WGS sequence"/>
</dbReference>
<feature type="domain" description="Zn(2)-C6 fungal-type" evidence="3">
    <location>
        <begin position="38"/>
        <end position="68"/>
    </location>
</feature>
<dbReference type="Pfam" id="PF11951">
    <property type="entry name" value="Fungal_trans_2"/>
    <property type="match status" value="1"/>
</dbReference>
<evidence type="ECO:0000313" key="5">
    <source>
        <dbReference type="Proteomes" id="UP000242519"/>
    </source>
</evidence>
<dbReference type="PROSITE" id="PS50048">
    <property type="entry name" value="ZN2_CY6_FUNGAL_2"/>
    <property type="match status" value="1"/>
</dbReference>
<gene>
    <name evidence="4" type="ORF">B2J93_9065</name>
</gene>
<dbReference type="GO" id="GO:0001228">
    <property type="term" value="F:DNA-binding transcription activator activity, RNA polymerase II-specific"/>
    <property type="evidence" value="ECO:0007669"/>
    <property type="project" value="TreeGrafter"/>
</dbReference>
<dbReference type="STRING" id="503106.A0A218Z3W7"/>
<keyword evidence="5" id="KW-1185">Reference proteome</keyword>
<dbReference type="PANTHER" id="PTHR47784:SF5">
    <property type="entry name" value="STEROL UPTAKE CONTROL PROTEIN 2"/>
    <property type="match status" value="1"/>
</dbReference>
<dbReference type="InterPro" id="IPR036864">
    <property type="entry name" value="Zn2-C6_fun-type_DNA-bd_sf"/>
</dbReference>
<comment type="caution">
    <text evidence="4">The sequence shown here is derived from an EMBL/GenBank/DDBJ whole genome shotgun (WGS) entry which is preliminary data.</text>
</comment>
<organism evidence="4 5">
    <name type="scientific">Diplocarpon coronariae</name>
    <dbReference type="NCBI Taxonomy" id="2795749"/>
    <lineage>
        <taxon>Eukaryota</taxon>
        <taxon>Fungi</taxon>
        <taxon>Dikarya</taxon>
        <taxon>Ascomycota</taxon>
        <taxon>Pezizomycotina</taxon>
        <taxon>Leotiomycetes</taxon>
        <taxon>Helotiales</taxon>
        <taxon>Drepanopezizaceae</taxon>
        <taxon>Diplocarpon</taxon>
    </lineage>
</organism>
<dbReference type="CDD" id="cd00067">
    <property type="entry name" value="GAL4"/>
    <property type="match status" value="1"/>
</dbReference>
<accession>A0A218Z3W7</accession>
<dbReference type="Pfam" id="PF00172">
    <property type="entry name" value="Zn_clus"/>
    <property type="match status" value="1"/>
</dbReference>
<keyword evidence="1" id="KW-0539">Nucleus</keyword>
<dbReference type="PROSITE" id="PS00463">
    <property type="entry name" value="ZN2_CY6_FUNGAL_1"/>
    <property type="match status" value="1"/>
</dbReference>
<feature type="region of interest" description="Disordered" evidence="2">
    <location>
        <begin position="1"/>
        <end position="31"/>
    </location>
</feature>
<sequence>MDPREKSPSLSRSASNDAAARASHLKNTRRPHRKTKTGCLVCKKRKIKCDEAHPECDNCIKHSLSCEYAPPKASLQPSSGYLASNDIHELNMVDLELLHHFSVATAFTLHRDPAVRRVWSITVPQLGFKHDFVMHGILALAALHMAHCRPERKAICAAQALSHHKSGLAKATPALRAFDEENGSAMYLFSALTCLFAYTTLKDTDDAVLEGESGVAQWIVLSRQSYSLYTMANGKLRAGPLGPLFSSGDRRGQRWREYLLHDNFSGAQGLRDLSALLAQRYPDPHIQQAYDDAINGLISIFNFLYSVPPAMRESSDIFRWPFEVTDGYLDLLQQPTQEALVILAYFAVLPEKIESKWWLEGFGRHLFSKIYLLIDDEHLSWIQWPLQEIGWTPMERYAGSKSR</sequence>
<dbReference type="Gene3D" id="4.10.240.10">
    <property type="entry name" value="Zn(2)-C6 fungal-type DNA-binding domain"/>
    <property type="match status" value="1"/>
</dbReference>
<dbReference type="PRINTS" id="PR00755">
    <property type="entry name" value="AFLATOXINBRP"/>
</dbReference>
<evidence type="ECO:0000256" key="1">
    <source>
        <dbReference type="ARBA" id="ARBA00023242"/>
    </source>
</evidence>
<dbReference type="PANTHER" id="PTHR47784">
    <property type="entry name" value="STEROL UPTAKE CONTROL PROTEIN 2"/>
    <property type="match status" value="1"/>
</dbReference>
<evidence type="ECO:0000259" key="3">
    <source>
        <dbReference type="PROSITE" id="PS50048"/>
    </source>
</evidence>
<dbReference type="InterPro" id="IPR053157">
    <property type="entry name" value="Sterol_Uptake_Regulator"/>
</dbReference>
<dbReference type="EMBL" id="MZNU01000210">
    <property type="protein sequence ID" value="OWP02791.1"/>
    <property type="molecule type" value="Genomic_DNA"/>
</dbReference>
<dbReference type="OrthoDB" id="416217at2759"/>
<protein>
    <recommendedName>
        <fullName evidence="3">Zn(2)-C6 fungal-type domain-containing protein</fullName>
    </recommendedName>
</protein>
<dbReference type="InterPro" id="IPR021858">
    <property type="entry name" value="Fun_TF"/>
</dbReference>
<proteinExistence type="predicted"/>
<dbReference type="InterPro" id="IPR001138">
    <property type="entry name" value="Zn2Cys6_DnaBD"/>
</dbReference>
<evidence type="ECO:0000256" key="2">
    <source>
        <dbReference type="SAM" id="MobiDB-lite"/>
    </source>
</evidence>
<feature type="compositionally biased region" description="Low complexity" evidence="2">
    <location>
        <begin position="9"/>
        <end position="22"/>
    </location>
</feature>
<dbReference type="SUPFAM" id="SSF57701">
    <property type="entry name" value="Zn2/Cys6 DNA-binding domain"/>
    <property type="match status" value="1"/>
</dbReference>
<dbReference type="GO" id="GO:0008270">
    <property type="term" value="F:zinc ion binding"/>
    <property type="evidence" value="ECO:0007669"/>
    <property type="project" value="InterPro"/>
</dbReference>
<evidence type="ECO:0000313" key="4">
    <source>
        <dbReference type="EMBL" id="OWP02791.1"/>
    </source>
</evidence>
<dbReference type="AlphaFoldDB" id="A0A218Z3W7"/>
<name>A0A218Z3W7_9HELO</name>
<dbReference type="SMART" id="SM00066">
    <property type="entry name" value="GAL4"/>
    <property type="match status" value="1"/>
</dbReference>
<dbReference type="InParanoid" id="A0A218Z3W7"/>